<sequence>MEMLALLEKQMQLSEQDILDFSPYYDKICAFLEKNHIQFDENFALGFYSHMYAFVGRLKIGEMVQDVDRTLEKEIEPRVMVLTKELLESVGNEYLSVVSKDEILLASIHIQTAILMQEKGE</sequence>
<dbReference type="Proteomes" id="UP001374599">
    <property type="component" value="Unassembled WGS sequence"/>
</dbReference>
<name>A0ACB5UEM8_9FIRM</name>
<reference evidence="1" key="1">
    <citation type="submission" date="2023-09" db="EMBL/GenBank/DDBJ databases">
        <title>Vallitalea sediminicola and Vallitalea maricola sp. nov., anaerobic bacteria isolated from marine sediment.</title>
        <authorList>
            <person name="Hirano S."/>
            <person name="Maeda A."/>
            <person name="Terahara T."/>
            <person name="Mori K."/>
            <person name="Hamada M."/>
            <person name="Matsumoto R."/>
            <person name="Kobayashi T."/>
        </authorList>
    </citation>
    <scope>NUCLEOTIDE SEQUENCE</scope>
    <source>
        <strain evidence="1">AN17-2</strain>
    </source>
</reference>
<organism evidence="1 2">
    <name type="scientific">Vallitalea maricola</name>
    <dbReference type="NCBI Taxonomy" id="3074433"/>
    <lineage>
        <taxon>Bacteria</taxon>
        <taxon>Bacillati</taxon>
        <taxon>Bacillota</taxon>
        <taxon>Clostridia</taxon>
        <taxon>Lachnospirales</taxon>
        <taxon>Vallitaleaceae</taxon>
        <taxon>Vallitalea</taxon>
    </lineage>
</organism>
<evidence type="ECO:0000313" key="2">
    <source>
        <dbReference type="Proteomes" id="UP001374599"/>
    </source>
</evidence>
<keyword evidence="2" id="KW-1185">Reference proteome</keyword>
<proteinExistence type="predicted"/>
<comment type="caution">
    <text evidence="1">The sequence shown here is derived from an EMBL/GenBank/DDBJ whole genome shotgun (WGS) entry which is preliminary data.</text>
</comment>
<protein>
    <submittedName>
        <fullName evidence="1">Uncharacterized protein</fullName>
    </submittedName>
</protein>
<evidence type="ECO:0000313" key="1">
    <source>
        <dbReference type="EMBL" id="GMQ61399.1"/>
    </source>
</evidence>
<dbReference type="EMBL" id="BTPU01000009">
    <property type="protein sequence ID" value="GMQ61399.1"/>
    <property type="molecule type" value="Genomic_DNA"/>
</dbReference>
<accession>A0ACB5UEM8</accession>
<gene>
    <name evidence="1" type="ORF">AN2V17_06280</name>
</gene>